<reference evidence="1 2" key="1">
    <citation type="submission" date="2014-05" db="EMBL/GenBank/DDBJ databases">
        <title>ATOL: Assembling a taxonomically balanced genome-scale reconstruction of the evolutionary history of the Enterobacteriaceae.</title>
        <authorList>
            <person name="Plunkett G.III."/>
            <person name="Neeno-Eckwall E.C."/>
            <person name="Glasner J.D."/>
            <person name="Perna N.T."/>
        </authorList>
    </citation>
    <scope>NUCLEOTIDE SEQUENCE [LARGE SCALE GENOMIC DNA]</scope>
    <source>
        <strain evidence="1 2">ATCC 33301</strain>
    </source>
</reference>
<dbReference type="Proteomes" id="UP000028602">
    <property type="component" value="Unassembled WGS sequence"/>
</dbReference>
<evidence type="ECO:0000313" key="1">
    <source>
        <dbReference type="EMBL" id="KFD19702.1"/>
    </source>
</evidence>
<accession>A0A085JGV6</accession>
<dbReference type="OrthoDB" id="6578842at2"/>
<dbReference type="EMBL" id="JMPR01000028">
    <property type="protein sequence ID" value="KFD19702.1"/>
    <property type="molecule type" value="Genomic_DNA"/>
</dbReference>
<name>A0A085JGV6_9GAMM</name>
<evidence type="ECO:0000313" key="2">
    <source>
        <dbReference type="Proteomes" id="UP000028602"/>
    </source>
</evidence>
<comment type="caution">
    <text evidence="1">The sequence shown here is derived from an EMBL/GenBank/DDBJ whole genome shotgun (WGS) entry which is preliminary data.</text>
</comment>
<gene>
    <name evidence="1" type="ORF">GTPT_1633</name>
</gene>
<dbReference type="AlphaFoldDB" id="A0A085JGV6"/>
<keyword evidence="2" id="KW-1185">Reference proteome</keyword>
<dbReference type="eggNOG" id="ENOG5030C1N">
    <property type="taxonomic scope" value="Bacteria"/>
</dbReference>
<organism evidence="1 2">
    <name type="scientific">Tatumella ptyseos ATCC 33301</name>
    <dbReference type="NCBI Taxonomy" id="1005995"/>
    <lineage>
        <taxon>Bacteria</taxon>
        <taxon>Pseudomonadati</taxon>
        <taxon>Pseudomonadota</taxon>
        <taxon>Gammaproteobacteria</taxon>
        <taxon>Enterobacterales</taxon>
        <taxon>Erwiniaceae</taxon>
        <taxon>Tatumella</taxon>
    </lineage>
</organism>
<protein>
    <submittedName>
        <fullName evidence="1">Uncharacterized protein</fullName>
    </submittedName>
</protein>
<sequence length="142" mass="15640">MLIINKHLDADGTRWIEPVKGLKLKVGSVSSHGFKSRSALVRRHIDKLDNLFKAGTTDFSLNSVGDIDSMDDLLLETCAGHLLLDWEGVGEVVDGKEQAIPYTPEAGLIFLQQNPEFYWFILKAGSDIAAGKEEQKQDAVGK</sequence>
<proteinExistence type="predicted"/>
<dbReference type="RefSeq" id="WP_029989445.1">
    <property type="nucleotide sequence ID" value="NZ_ATMJ01000002.1"/>
</dbReference>